<sequence>MVVFNELRGQIRGVGIRGYENLSTLEAYDLPNPDFKNRSNDNDYVYDPDILASVMVRDFIVRDNEYNEALVGLEPLRKVHQFNIVAHVKGLNNARMPALVDLPGVAESYSFSEDRNTSIIATQQFTMNGRAYDTGSSKDGIIAITIYTLGLLNEVPSETNVQIDSPVKLDFLFMLVDAEKTLVRQVVDVTDLIEFQPEPHGAATLNVYVELPDRLPDVVPEGGEDSGFGSEVIDWDIIDVPLNAN</sequence>
<name>A0ABR6KUG4_9BACT</name>
<reference evidence="1 2" key="1">
    <citation type="submission" date="2020-08" db="EMBL/GenBank/DDBJ databases">
        <title>Genomic Encyclopedia of Type Strains, Phase IV (KMG-IV): sequencing the most valuable type-strain genomes for metagenomic binning, comparative biology and taxonomic classification.</title>
        <authorList>
            <person name="Goeker M."/>
        </authorList>
    </citation>
    <scope>NUCLEOTIDE SEQUENCE [LARGE SCALE GENOMIC DNA]</scope>
    <source>
        <strain evidence="1 2">DSM 102983</strain>
    </source>
</reference>
<dbReference type="Proteomes" id="UP000533637">
    <property type="component" value="Unassembled WGS sequence"/>
</dbReference>
<protein>
    <recommendedName>
        <fullName evidence="3">DUF5119 domain-containing protein</fullName>
    </recommendedName>
</protein>
<evidence type="ECO:0008006" key="3">
    <source>
        <dbReference type="Google" id="ProtNLM"/>
    </source>
</evidence>
<comment type="caution">
    <text evidence="1">The sequence shown here is derived from an EMBL/GenBank/DDBJ whole genome shotgun (WGS) entry which is preliminary data.</text>
</comment>
<dbReference type="EMBL" id="JACHOC010000014">
    <property type="protein sequence ID" value="MBB4625157.1"/>
    <property type="molecule type" value="Genomic_DNA"/>
</dbReference>
<dbReference type="Pfam" id="PF17145">
    <property type="entry name" value="DUF5119"/>
    <property type="match status" value="1"/>
</dbReference>
<dbReference type="InterPro" id="IPR033410">
    <property type="entry name" value="DUF5119"/>
</dbReference>
<evidence type="ECO:0000313" key="1">
    <source>
        <dbReference type="EMBL" id="MBB4625157.1"/>
    </source>
</evidence>
<accession>A0ABR6KUG4</accession>
<gene>
    <name evidence="1" type="ORF">GGQ57_005104</name>
</gene>
<proteinExistence type="predicted"/>
<evidence type="ECO:0000313" key="2">
    <source>
        <dbReference type="Proteomes" id="UP000533637"/>
    </source>
</evidence>
<organism evidence="1 2">
    <name type="scientific">Parabacteroides faecis</name>
    <dbReference type="NCBI Taxonomy" id="1217282"/>
    <lineage>
        <taxon>Bacteria</taxon>
        <taxon>Pseudomonadati</taxon>
        <taxon>Bacteroidota</taxon>
        <taxon>Bacteroidia</taxon>
        <taxon>Bacteroidales</taxon>
        <taxon>Tannerellaceae</taxon>
        <taxon>Parabacteroides</taxon>
    </lineage>
</organism>
<keyword evidence="2" id="KW-1185">Reference proteome</keyword>